<protein>
    <submittedName>
        <fullName evidence="2">Uncharacterized protein (TIGR00369 family)</fullName>
    </submittedName>
</protein>
<dbReference type="InterPro" id="IPR006683">
    <property type="entry name" value="Thioestr_dom"/>
</dbReference>
<dbReference type="AlphaFoldDB" id="A0A4V3BSH9"/>
<evidence type="ECO:0000313" key="2">
    <source>
        <dbReference type="EMBL" id="TDN79578.1"/>
    </source>
</evidence>
<dbReference type="Proteomes" id="UP000295493">
    <property type="component" value="Unassembled WGS sequence"/>
</dbReference>
<gene>
    <name evidence="2" type="ORF">EV664_11257</name>
</gene>
<accession>A0A4V3BSH9</accession>
<dbReference type="InterPro" id="IPR029069">
    <property type="entry name" value="HotDog_dom_sf"/>
</dbReference>
<sequence>MPEDANATGIIIPWSAELGFRLLSVGDGLCSLRLPWRPDLSGSNGGIASGAIASLIDHACGAAVMSRLERVSISTLNLKIDHIRLPTARSPVTAWAHCYRVSEIMTFVRAEVWDTDPAEVFAAAQGVFSINRGVAA</sequence>
<evidence type="ECO:0000313" key="3">
    <source>
        <dbReference type="Proteomes" id="UP000295493"/>
    </source>
</evidence>
<name>A0A4V3BSH9_9SPHN</name>
<proteinExistence type="predicted"/>
<dbReference type="Gene3D" id="3.10.129.10">
    <property type="entry name" value="Hotdog Thioesterase"/>
    <property type="match status" value="1"/>
</dbReference>
<comment type="caution">
    <text evidence="2">The sequence shown here is derived from an EMBL/GenBank/DDBJ whole genome shotgun (WGS) entry which is preliminary data.</text>
</comment>
<organism evidence="2 3">
    <name type="scientific">Stakelama pacifica</name>
    <dbReference type="NCBI Taxonomy" id="517720"/>
    <lineage>
        <taxon>Bacteria</taxon>
        <taxon>Pseudomonadati</taxon>
        <taxon>Pseudomonadota</taxon>
        <taxon>Alphaproteobacteria</taxon>
        <taxon>Sphingomonadales</taxon>
        <taxon>Sphingomonadaceae</taxon>
        <taxon>Stakelama</taxon>
    </lineage>
</organism>
<evidence type="ECO:0000259" key="1">
    <source>
        <dbReference type="Pfam" id="PF03061"/>
    </source>
</evidence>
<dbReference type="CDD" id="cd03443">
    <property type="entry name" value="PaaI_thioesterase"/>
    <property type="match status" value="1"/>
</dbReference>
<keyword evidence="3" id="KW-1185">Reference proteome</keyword>
<feature type="domain" description="Thioesterase" evidence="1">
    <location>
        <begin position="49"/>
        <end position="119"/>
    </location>
</feature>
<dbReference type="GO" id="GO:0016790">
    <property type="term" value="F:thiolester hydrolase activity"/>
    <property type="evidence" value="ECO:0007669"/>
    <property type="project" value="UniProtKB-ARBA"/>
</dbReference>
<dbReference type="SUPFAM" id="SSF54637">
    <property type="entry name" value="Thioesterase/thiol ester dehydrase-isomerase"/>
    <property type="match status" value="1"/>
</dbReference>
<reference evidence="2 3" key="1">
    <citation type="submission" date="2019-03" db="EMBL/GenBank/DDBJ databases">
        <title>Genomic Encyclopedia of Type Strains, Phase IV (KMG-IV): sequencing the most valuable type-strain genomes for metagenomic binning, comparative biology and taxonomic classification.</title>
        <authorList>
            <person name="Goeker M."/>
        </authorList>
    </citation>
    <scope>NUCLEOTIDE SEQUENCE [LARGE SCALE GENOMIC DNA]</scope>
    <source>
        <strain evidence="2 3">DSM 25059</strain>
    </source>
</reference>
<dbReference type="EMBL" id="SNWD01000012">
    <property type="protein sequence ID" value="TDN79578.1"/>
    <property type="molecule type" value="Genomic_DNA"/>
</dbReference>
<dbReference type="Pfam" id="PF03061">
    <property type="entry name" value="4HBT"/>
    <property type="match status" value="1"/>
</dbReference>